<sequence>MTGLDVRQKRLAEAIEGRNPRLAGMYRTALRQLAAVPEPGCETARVSIICHCVRELMLGLTVTLSDIDIPRPNPSSGSLVGDLPDLLSRHPELDLSLDQDMVPVPKDVAQQLGALVAAATQERGRNKRLAAALTTGKDDNTKHPVVKQWSDTYAFFLGWTHLDRKHEQGGDLPTNESILAALRVVEDVIDVRTTVFFDNVHAIKDLLAKINAPVGGAQ</sequence>
<protein>
    <recommendedName>
        <fullName evidence="3">HEPN AbiU2-like domain-containing protein</fullName>
    </recommendedName>
</protein>
<dbReference type="RefSeq" id="WP_357986768.1">
    <property type="nucleotide sequence ID" value="NZ_JBFAIH010000028.1"/>
</dbReference>
<evidence type="ECO:0008006" key="3">
    <source>
        <dbReference type="Google" id="ProtNLM"/>
    </source>
</evidence>
<reference evidence="1 2" key="1">
    <citation type="submission" date="2024-06" db="EMBL/GenBank/DDBJ databases">
        <title>The Natural Products Discovery Center: Release of the First 8490 Sequenced Strains for Exploring Actinobacteria Biosynthetic Diversity.</title>
        <authorList>
            <person name="Kalkreuter E."/>
            <person name="Kautsar S.A."/>
            <person name="Yang D."/>
            <person name="Bader C.D."/>
            <person name="Teijaro C.N."/>
            <person name="Fluegel L."/>
            <person name="Davis C.M."/>
            <person name="Simpson J.R."/>
            <person name="Lauterbach L."/>
            <person name="Steele A.D."/>
            <person name="Gui C."/>
            <person name="Meng S."/>
            <person name="Li G."/>
            <person name="Viehrig K."/>
            <person name="Ye F."/>
            <person name="Su P."/>
            <person name="Kiefer A.F."/>
            <person name="Nichols A."/>
            <person name="Cepeda A.J."/>
            <person name="Yan W."/>
            <person name="Fan B."/>
            <person name="Jiang Y."/>
            <person name="Adhikari A."/>
            <person name="Zheng C.-J."/>
            <person name="Schuster L."/>
            <person name="Cowan T.M."/>
            <person name="Smanski M.J."/>
            <person name="Chevrette M.G."/>
            <person name="De Carvalho L.P.S."/>
            <person name="Shen B."/>
        </authorList>
    </citation>
    <scope>NUCLEOTIDE SEQUENCE [LARGE SCALE GENOMIC DNA]</scope>
    <source>
        <strain evidence="1 2">NPDC050671</strain>
    </source>
</reference>
<name>A0ABV3FI21_9NOCA</name>
<organism evidence="1 2">
    <name type="scientific">Nocardia fusca</name>
    <dbReference type="NCBI Taxonomy" id="941183"/>
    <lineage>
        <taxon>Bacteria</taxon>
        <taxon>Bacillati</taxon>
        <taxon>Actinomycetota</taxon>
        <taxon>Actinomycetes</taxon>
        <taxon>Mycobacteriales</taxon>
        <taxon>Nocardiaceae</taxon>
        <taxon>Nocardia</taxon>
    </lineage>
</organism>
<keyword evidence="2" id="KW-1185">Reference proteome</keyword>
<accession>A0ABV3FI21</accession>
<dbReference type="EMBL" id="JBFAIH010000028">
    <property type="protein sequence ID" value="MEV0367356.1"/>
    <property type="molecule type" value="Genomic_DNA"/>
</dbReference>
<dbReference type="Proteomes" id="UP001551658">
    <property type="component" value="Unassembled WGS sequence"/>
</dbReference>
<evidence type="ECO:0000313" key="1">
    <source>
        <dbReference type="EMBL" id="MEV0367356.1"/>
    </source>
</evidence>
<proteinExistence type="predicted"/>
<evidence type="ECO:0000313" key="2">
    <source>
        <dbReference type="Proteomes" id="UP001551658"/>
    </source>
</evidence>
<gene>
    <name evidence="1" type="ORF">AB0H72_32180</name>
</gene>
<comment type="caution">
    <text evidence="1">The sequence shown here is derived from an EMBL/GenBank/DDBJ whole genome shotgun (WGS) entry which is preliminary data.</text>
</comment>